<dbReference type="Gene3D" id="1.10.510.10">
    <property type="entry name" value="Transferase(Phosphotransferase) domain 1"/>
    <property type="match status" value="2"/>
</dbReference>
<evidence type="ECO:0000256" key="2">
    <source>
        <dbReference type="ARBA" id="ARBA00004647"/>
    </source>
</evidence>
<dbReference type="PANTHER" id="PTHR43289:SF6">
    <property type="entry name" value="SERINE_THREONINE-PROTEIN KINASE NEKL-3"/>
    <property type="match status" value="1"/>
</dbReference>
<protein>
    <submittedName>
        <fullName evidence="11">Serine/threonine-protein kinase</fullName>
    </submittedName>
</protein>
<dbReference type="InterPro" id="IPR001245">
    <property type="entry name" value="Ser-Thr/Tyr_kinase_cat_dom"/>
</dbReference>
<dbReference type="GO" id="GO:0016301">
    <property type="term" value="F:kinase activity"/>
    <property type="evidence" value="ECO:0007669"/>
    <property type="project" value="UniProtKB-KW"/>
</dbReference>
<comment type="caution">
    <text evidence="11">The sequence shown here is derived from an EMBL/GenBank/DDBJ whole genome shotgun (WGS) entry which is preliminary data.</text>
</comment>
<dbReference type="PANTHER" id="PTHR43289">
    <property type="entry name" value="MITOGEN-ACTIVATED PROTEIN KINASE KINASE KINASE 20-RELATED"/>
    <property type="match status" value="1"/>
</dbReference>
<dbReference type="PROSITE" id="PS50011">
    <property type="entry name" value="PROTEIN_KINASE_DOM"/>
    <property type="match status" value="1"/>
</dbReference>
<sequence length="382" mass="42202">MRPKHIGPYRVLDTLGSGGIGTVYRALDDRTNEAVALKLLSGGPAMDSRAAKRLVREFEALEDLAHPNVVKVYDTGVYQSSPFLVMELIEGLTLRDYLSLRGEQLLSNASSSSGSFRRSPAADSASRELDSEDDGLAPFDLSAFAEEAPSEEMGSGGMRFGTTGSAARLPVPMDPWLGSDSDEVDPLEFELPYDVTASETEPVKRETAARLEELNRPERVGRLKDAMLQVCEALAYIHAHGLVHRDLKPSNIMVDEDRQVRLMDFGLAKFLADDAGMTLDGRMVGTFRYMPPEQILGEPLDARADLYSLGVVLYELMTGRPPFDAKSPVDLWHKVLETEPPPVLAINQRGDPQLARVAHRLIRKEPDDRFQTAEEVYEALSE</sequence>
<dbReference type="InterPro" id="IPR011009">
    <property type="entry name" value="Kinase-like_dom_sf"/>
</dbReference>
<keyword evidence="5" id="KW-0547">Nucleotide-binding</keyword>
<dbReference type="Proteomes" id="UP001207654">
    <property type="component" value="Unassembled WGS sequence"/>
</dbReference>
<evidence type="ECO:0000256" key="6">
    <source>
        <dbReference type="ARBA" id="ARBA00022777"/>
    </source>
</evidence>
<dbReference type="SUPFAM" id="SSF56112">
    <property type="entry name" value="Protein kinase-like (PK-like)"/>
    <property type="match status" value="1"/>
</dbReference>
<keyword evidence="7" id="KW-0067">ATP-binding</keyword>
<feature type="region of interest" description="Disordered" evidence="9">
    <location>
        <begin position="109"/>
        <end position="132"/>
    </location>
</feature>
<evidence type="ECO:0000256" key="7">
    <source>
        <dbReference type="ARBA" id="ARBA00022840"/>
    </source>
</evidence>
<evidence type="ECO:0000259" key="10">
    <source>
        <dbReference type="PROSITE" id="PS50011"/>
    </source>
</evidence>
<keyword evidence="8" id="KW-0206">Cytoskeleton</keyword>
<gene>
    <name evidence="11" type="ORF">OV287_18410</name>
</gene>
<dbReference type="PROSITE" id="PS00108">
    <property type="entry name" value="PROTEIN_KINASE_ST"/>
    <property type="match status" value="1"/>
</dbReference>
<dbReference type="EMBL" id="JAPNKA010000001">
    <property type="protein sequence ID" value="MCY1076453.1"/>
    <property type="molecule type" value="Genomic_DNA"/>
</dbReference>
<dbReference type="Pfam" id="PF07714">
    <property type="entry name" value="PK_Tyr_Ser-Thr"/>
    <property type="match status" value="1"/>
</dbReference>
<keyword evidence="12" id="KW-1185">Reference proteome</keyword>
<dbReference type="CDD" id="cd14014">
    <property type="entry name" value="STKc_PknB_like"/>
    <property type="match status" value="1"/>
</dbReference>
<evidence type="ECO:0000256" key="8">
    <source>
        <dbReference type="ARBA" id="ARBA00023212"/>
    </source>
</evidence>
<evidence type="ECO:0000313" key="12">
    <source>
        <dbReference type="Proteomes" id="UP001207654"/>
    </source>
</evidence>
<evidence type="ECO:0000256" key="3">
    <source>
        <dbReference type="ARBA" id="ARBA00010886"/>
    </source>
</evidence>
<accession>A0ABT4A481</accession>
<organism evidence="11 12">
    <name type="scientific">Archangium lansingense</name>
    <dbReference type="NCBI Taxonomy" id="2995310"/>
    <lineage>
        <taxon>Bacteria</taxon>
        <taxon>Pseudomonadati</taxon>
        <taxon>Myxococcota</taxon>
        <taxon>Myxococcia</taxon>
        <taxon>Myxococcales</taxon>
        <taxon>Cystobacterineae</taxon>
        <taxon>Archangiaceae</taxon>
        <taxon>Archangium</taxon>
    </lineage>
</organism>
<comment type="similarity">
    <text evidence="3">Belongs to the protein kinase superfamily. NEK Ser/Thr protein kinase family. NIMA subfamily.</text>
</comment>
<keyword evidence="8" id="KW-0963">Cytoplasm</keyword>
<dbReference type="InterPro" id="IPR008271">
    <property type="entry name" value="Ser/Thr_kinase_AS"/>
</dbReference>
<dbReference type="RefSeq" id="WP_267542365.1">
    <property type="nucleotide sequence ID" value="NZ_JAPNKA010000001.1"/>
</dbReference>
<proteinExistence type="inferred from homology"/>
<evidence type="ECO:0000313" key="11">
    <source>
        <dbReference type="EMBL" id="MCY1076453.1"/>
    </source>
</evidence>
<keyword evidence="4" id="KW-0808">Transferase</keyword>
<comment type="subcellular location">
    <subcellularLocation>
        <location evidence="1">Cytoplasm</location>
        <location evidence="1">Cytoskeleton</location>
        <location evidence="1">Microtubule organizing center</location>
        <location evidence="1">Centrosome</location>
    </subcellularLocation>
    <subcellularLocation>
        <location evidence="2">Cytoplasm</location>
        <location evidence="2">Cytoskeleton</location>
        <location evidence="2">Spindle pole</location>
    </subcellularLocation>
</comment>
<feature type="compositionally biased region" description="Low complexity" evidence="9">
    <location>
        <begin position="109"/>
        <end position="122"/>
    </location>
</feature>
<feature type="domain" description="Protein kinase" evidence="10">
    <location>
        <begin position="9"/>
        <end position="380"/>
    </location>
</feature>
<reference evidence="11 12" key="1">
    <citation type="submission" date="2022-11" db="EMBL/GenBank/DDBJ databases">
        <title>Minimal conservation of predation-associated metabolite biosynthetic gene clusters underscores biosynthetic potential of Myxococcota including descriptions for ten novel species: Archangium lansinium sp. nov., Myxococcus landrumus sp. nov., Nannocystis bai.</title>
        <authorList>
            <person name="Ahearne A."/>
            <person name="Stevens C."/>
            <person name="Phillips K."/>
        </authorList>
    </citation>
    <scope>NUCLEOTIDE SEQUENCE [LARGE SCALE GENOMIC DNA]</scope>
    <source>
        <strain evidence="11 12">MIWBW</strain>
    </source>
</reference>
<keyword evidence="6 11" id="KW-0418">Kinase</keyword>
<evidence type="ECO:0000256" key="5">
    <source>
        <dbReference type="ARBA" id="ARBA00022741"/>
    </source>
</evidence>
<evidence type="ECO:0000256" key="9">
    <source>
        <dbReference type="SAM" id="MobiDB-lite"/>
    </source>
</evidence>
<name>A0ABT4A481_9BACT</name>
<evidence type="ECO:0000256" key="4">
    <source>
        <dbReference type="ARBA" id="ARBA00022679"/>
    </source>
</evidence>
<dbReference type="InterPro" id="IPR000719">
    <property type="entry name" value="Prot_kinase_dom"/>
</dbReference>
<evidence type="ECO:0000256" key="1">
    <source>
        <dbReference type="ARBA" id="ARBA00004300"/>
    </source>
</evidence>
<dbReference type="SMART" id="SM00220">
    <property type="entry name" value="S_TKc"/>
    <property type="match status" value="1"/>
</dbReference>